<dbReference type="EMBL" id="JAGINP010000014">
    <property type="protein sequence ID" value="MBP2294161.1"/>
    <property type="molecule type" value="Genomic_DNA"/>
</dbReference>
<evidence type="ECO:0000256" key="1">
    <source>
        <dbReference type="ARBA" id="ARBA00001933"/>
    </source>
</evidence>
<protein>
    <recommendedName>
        <fullName evidence="4">Cysteine desulfurase</fullName>
    </recommendedName>
</protein>
<dbReference type="InterPro" id="IPR016454">
    <property type="entry name" value="Cysteine_dSase"/>
</dbReference>
<dbReference type="InterPro" id="IPR015421">
    <property type="entry name" value="PyrdxlP-dep_Trfase_major"/>
</dbReference>
<dbReference type="Gene3D" id="3.90.1150.10">
    <property type="entry name" value="Aspartate Aminotransferase, domain 1"/>
    <property type="match status" value="1"/>
</dbReference>
<comment type="catalytic activity">
    <reaction evidence="10">
        <text>(sulfur carrier)-H + L-cysteine = (sulfur carrier)-SH + L-alanine</text>
        <dbReference type="Rhea" id="RHEA:43892"/>
        <dbReference type="Rhea" id="RHEA-COMP:14737"/>
        <dbReference type="Rhea" id="RHEA-COMP:14739"/>
        <dbReference type="ChEBI" id="CHEBI:29917"/>
        <dbReference type="ChEBI" id="CHEBI:35235"/>
        <dbReference type="ChEBI" id="CHEBI:57972"/>
        <dbReference type="ChEBI" id="CHEBI:64428"/>
        <dbReference type="EC" id="2.8.1.7"/>
    </reaction>
</comment>
<evidence type="ECO:0000256" key="4">
    <source>
        <dbReference type="ARBA" id="ARBA00013558"/>
    </source>
</evidence>
<evidence type="ECO:0000256" key="8">
    <source>
        <dbReference type="ARBA" id="ARBA00023004"/>
    </source>
</evidence>
<dbReference type="PANTHER" id="PTHR11601:SF34">
    <property type="entry name" value="CYSTEINE DESULFURASE"/>
    <property type="match status" value="1"/>
</dbReference>
<dbReference type="PIRSF" id="PIRSF005572">
    <property type="entry name" value="NifS"/>
    <property type="match status" value="1"/>
</dbReference>
<evidence type="ECO:0000256" key="9">
    <source>
        <dbReference type="ARBA" id="ARBA00023014"/>
    </source>
</evidence>
<dbReference type="InterPro" id="IPR015422">
    <property type="entry name" value="PyrdxlP-dep_Trfase_small"/>
</dbReference>
<evidence type="ECO:0000256" key="6">
    <source>
        <dbReference type="ARBA" id="ARBA00022723"/>
    </source>
</evidence>
<dbReference type="PANTHER" id="PTHR11601">
    <property type="entry name" value="CYSTEINE DESULFURYLASE FAMILY MEMBER"/>
    <property type="match status" value="1"/>
</dbReference>
<keyword evidence="9" id="KW-0411">Iron-sulfur</keyword>
<keyword evidence="8" id="KW-0408">Iron</keyword>
<keyword evidence="6" id="KW-0479">Metal-binding</keyword>
<dbReference type="Proteomes" id="UP000781958">
    <property type="component" value="Unassembled WGS sequence"/>
</dbReference>
<keyword evidence="7" id="KW-0663">Pyridoxal phosphate</keyword>
<dbReference type="SUPFAM" id="SSF53383">
    <property type="entry name" value="PLP-dependent transferases"/>
    <property type="match status" value="1"/>
</dbReference>
<comment type="cofactor">
    <cofactor evidence="1">
        <name>pyridoxal 5'-phosphate</name>
        <dbReference type="ChEBI" id="CHEBI:597326"/>
    </cofactor>
</comment>
<feature type="domain" description="Aminotransferase class V" evidence="11">
    <location>
        <begin position="3"/>
        <end position="381"/>
    </location>
</feature>
<evidence type="ECO:0000256" key="5">
    <source>
        <dbReference type="ARBA" id="ARBA00022679"/>
    </source>
</evidence>
<sequence>MTVYLDNNATTPLAPEVREAMLPHLFGQFGNPSSPHAAGMAAKQAVGEARGRVAALIGARSAEILFTASATEANHTALLGVLRALADQDSDRRHLVTTAVEHPSTLMLARDLARDFERQGWRVTVLPVDAAGTIDLDALAAAVTDETALVSVMWANNETGAVMPVAAAAAIAKARGALFHTDAVQAAGRLPVGVDAAGADLLTLSAHKMHGPKGVGALYIRKGTPFAPLIHGHQERNRRGGTENVPAIVGFGVAADLARAAVLDTSGIAALRDRLEQGILARWPGAGVNGAPINGMGAAARLPNTSNIRFADAQGRPVEAEELLMRLDRAGIAVSMGAACASGGQEPSHVLTAMGLTAAEAAASLRFSLSRYTTQDDVDAVLTELPALHARLAA</sequence>
<accession>A0ABS4SNL9</accession>
<proteinExistence type="inferred from homology"/>
<evidence type="ECO:0000256" key="10">
    <source>
        <dbReference type="ARBA" id="ARBA00050776"/>
    </source>
</evidence>
<dbReference type="GO" id="GO:0031071">
    <property type="term" value="F:cysteine desulfurase activity"/>
    <property type="evidence" value="ECO:0007669"/>
    <property type="project" value="UniProtKB-EC"/>
</dbReference>
<dbReference type="Gene3D" id="1.10.260.50">
    <property type="match status" value="1"/>
</dbReference>
<evidence type="ECO:0000259" key="11">
    <source>
        <dbReference type="Pfam" id="PF00266"/>
    </source>
</evidence>
<comment type="function">
    <text evidence="2">Catalyzes the removal of elemental sulfur atoms from cysteine to produce alanine. Seems to participate in the biosynthesis of the nitrogenase metalloclusters by providing the inorganic sulfur required for the Fe-S core formation.</text>
</comment>
<gene>
    <name evidence="12" type="ORF">J2851_003947</name>
</gene>
<evidence type="ECO:0000313" key="12">
    <source>
        <dbReference type="EMBL" id="MBP2294161.1"/>
    </source>
</evidence>
<dbReference type="Gene3D" id="3.40.640.10">
    <property type="entry name" value="Type I PLP-dependent aspartate aminotransferase-like (Major domain)"/>
    <property type="match status" value="1"/>
</dbReference>
<evidence type="ECO:0000313" key="13">
    <source>
        <dbReference type="Proteomes" id="UP000781958"/>
    </source>
</evidence>
<evidence type="ECO:0000256" key="2">
    <source>
        <dbReference type="ARBA" id="ARBA00003120"/>
    </source>
</evidence>
<dbReference type="InterPro" id="IPR000192">
    <property type="entry name" value="Aminotrans_V_dom"/>
</dbReference>
<name>A0ABS4SNL9_9PROT</name>
<dbReference type="RefSeq" id="WP_209768175.1">
    <property type="nucleotide sequence ID" value="NZ_JAGINP010000014.1"/>
</dbReference>
<comment type="caution">
    <text evidence="12">The sequence shown here is derived from an EMBL/GenBank/DDBJ whole genome shotgun (WGS) entry which is preliminary data.</text>
</comment>
<keyword evidence="13" id="KW-1185">Reference proteome</keyword>
<comment type="similarity">
    <text evidence="3">Belongs to the class-V pyridoxal-phosphate-dependent aminotransferase family. NifS/IscS subfamily.</text>
</comment>
<evidence type="ECO:0000256" key="3">
    <source>
        <dbReference type="ARBA" id="ARBA00006490"/>
    </source>
</evidence>
<dbReference type="InterPro" id="IPR015424">
    <property type="entry name" value="PyrdxlP-dep_Trfase"/>
</dbReference>
<reference evidence="12 13" key="1">
    <citation type="submission" date="2021-03" db="EMBL/GenBank/DDBJ databases">
        <title>Genomic Encyclopedia of Type Strains, Phase III (KMG-III): the genomes of soil and plant-associated and newly described type strains.</title>
        <authorList>
            <person name="Whitman W."/>
        </authorList>
    </citation>
    <scope>NUCLEOTIDE SEQUENCE [LARGE SCALE GENOMIC DNA]</scope>
    <source>
        <strain evidence="12 13">IMMIB AFH-6</strain>
    </source>
</reference>
<dbReference type="Pfam" id="PF00266">
    <property type="entry name" value="Aminotran_5"/>
    <property type="match status" value="1"/>
</dbReference>
<evidence type="ECO:0000256" key="7">
    <source>
        <dbReference type="ARBA" id="ARBA00022898"/>
    </source>
</evidence>
<keyword evidence="5 12" id="KW-0808">Transferase</keyword>
<organism evidence="12 13">
    <name type="scientific">Azospirillum rugosum</name>
    <dbReference type="NCBI Taxonomy" id="416170"/>
    <lineage>
        <taxon>Bacteria</taxon>
        <taxon>Pseudomonadati</taxon>
        <taxon>Pseudomonadota</taxon>
        <taxon>Alphaproteobacteria</taxon>
        <taxon>Rhodospirillales</taxon>
        <taxon>Azospirillaceae</taxon>
        <taxon>Azospirillum</taxon>
    </lineage>
</organism>